<proteinExistence type="predicted"/>
<comment type="caution">
    <text evidence="2">The sequence shown here is derived from an EMBL/GenBank/DDBJ whole genome shotgun (WGS) entry which is preliminary data.</text>
</comment>
<dbReference type="Gene3D" id="3.40.390.10">
    <property type="entry name" value="Collagenase (Catalytic Domain)"/>
    <property type="match status" value="1"/>
</dbReference>
<dbReference type="AlphaFoldDB" id="A0AA43TN28"/>
<name>A0AA43TN28_9LECA</name>
<reference evidence="2" key="1">
    <citation type="journal article" date="2023" name="Genome Biol. Evol.">
        <title>First Whole Genome Sequence and Flow Cytometry Genome Size Data for the Lichen-Forming Fungus Ramalina farinacea (Ascomycota).</title>
        <authorList>
            <person name="Llewellyn T."/>
            <person name="Mian S."/>
            <person name="Hill R."/>
            <person name="Leitch I.J."/>
            <person name="Gaya E."/>
        </authorList>
    </citation>
    <scope>NUCLEOTIDE SEQUENCE</scope>
    <source>
        <strain evidence="2">LIQ254RAFAR</strain>
    </source>
</reference>
<protein>
    <submittedName>
        <fullName evidence="2">Uncharacterized protein</fullName>
    </submittedName>
</protein>
<feature type="signal peptide" evidence="1">
    <location>
        <begin position="1"/>
        <end position="24"/>
    </location>
</feature>
<evidence type="ECO:0000256" key="1">
    <source>
        <dbReference type="SAM" id="SignalP"/>
    </source>
</evidence>
<dbReference type="SUPFAM" id="SSF55486">
    <property type="entry name" value="Metalloproteases ('zincins'), catalytic domain"/>
    <property type="match status" value="1"/>
</dbReference>
<keyword evidence="1" id="KW-0732">Signal</keyword>
<sequence length="344" mass="39334">MVAPSDIASLAHTIILFCITIIASSPRYAEVNAKYMLHRRNDPQTTDPTTGNDTVAWPQPAHDLLPAAGTIPTRFIDARCGVDQKFKIRHAWGEAKLLAEAQTKKVPGYRYDIAHAQWLGRDWNSEAWGRFGKDYRTIISRSMAGSLAHFSDNTPAPDHRYFYCHDYGHHCTEGTQVYSWDSTSGHHTVFCDAFFDSPTLTEQVKIHEDSKLNQKIIENFHHNRATTMFREIWHDKPRRSGTFVYKAQDTWDVARIKGTRWAHRNADSYVLNAVAIYVQQHYKSSMSPVPHRELGKFDARAAAVILPRSDRKIMNKRFQATPPGWAGPVPRSLETYDPSIWELL</sequence>
<accession>A0AA43TN28</accession>
<organism evidence="2 3">
    <name type="scientific">Ramalina farinacea</name>
    <dbReference type="NCBI Taxonomy" id="258253"/>
    <lineage>
        <taxon>Eukaryota</taxon>
        <taxon>Fungi</taxon>
        <taxon>Dikarya</taxon>
        <taxon>Ascomycota</taxon>
        <taxon>Pezizomycotina</taxon>
        <taxon>Lecanoromycetes</taxon>
        <taxon>OSLEUM clade</taxon>
        <taxon>Lecanoromycetidae</taxon>
        <taxon>Lecanorales</taxon>
        <taxon>Lecanorineae</taxon>
        <taxon>Ramalinaceae</taxon>
        <taxon>Ramalina</taxon>
    </lineage>
</organism>
<keyword evidence="3" id="KW-1185">Reference proteome</keyword>
<dbReference type="Proteomes" id="UP001161017">
    <property type="component" value="Unassembled WGS sequence"/>
</dbReference>
<evidence type="ECO:0000313" key="2">
    <source>
        <dbReference type="EMBL" id="MDI1484951.1"/>
    </source>
</evidence>
<gene>
    <name evidence="2" type="ORF">OHK93_000085</name>
</gene>
<feature type="chain" id="PRO_5041404260" evidence="1">
    <location>
        <begin position="25"/>
        <end position="344"/>
    </location>
</feature>
<dbReference type="EMBL" id="JAPUFD010000001">
    <property type="protein sequence ID" value="MDI1484951.1"/>
    <property type="molecule type" value="Genomic_DNA"/>
</dbReference>
<evidence type="ECO:0000313" key="3">
    <source>
        <dbReference type="Proteomes" id="UP001161017"/>
    </source>
</evidence>
<dbReference type="InterPro" id="IPR024079">
    <property type="entry name" value="MetalloPept_cat_dom_sf"/>
</dbReference>
<dbReference type="GO" id="GO:0008237">
    <property type="term" value="F:metallopeptidase activity"/>
    <property type="evidence" value="ECO:0007669"/>
    <property type="project" value="InterPro"/>
</dbReference>